<gene>
    <name evidence="13" type="primary">DHDH</name>
</gene>
<evidence type="ECO:0000259" key="12">
    <source>
        <dbReference type="Pfam" id="PF22725"/>
    </source>
</evidence>
<dbReference type="SUPFAM" id="SSF51735">
    <property type="entry name" value="NAD(P)-binding Rossmann-fold domains"/>
    <property type="match status" value="1"/>
</dbReference>
<dbReference type="KEGG" id="bdr:105230783"/>
<keyword evidence="2" id="KW-0560">Oxidoreductase</keyword>
<comment type="catalytic activity">
    <reaction evidence="10">
        <text>D-xylose + NADP(+) = D-xylono-1,5-lactone + NADPH + H(+)</text>
        <dbReference type="Rhea" id="RHEA:22000"/>
        <dbReference type="ChEBI" id="CHEBI:15378"/>
        <dbReference type="ChEBI" id="CHEBI:15867"/>
        <dbReference type="ChEBI" id="CHEBI:53455"/>
        <dbReference type="ChEBI" id="CHEBI:57783"/>
        <dbReference type="ChEBI" id="CHEBI:58349"/>
        <dbReference type="EC" id="1.1.1.179"/>
    </reaction>
</comment>
<evidence type="ECO:0000256" key="9">
    <source>
        <dbReference type="ARBA" id="ARBA00047423"/>
    </source>
</evidence>
<evidence type="ECO:0000313" key="13">
    <source>
        <dbReference type="EMBL" id="JAC57749.1"/>
    </source>
</evidence>
<accession>A0A034WSZ2</accession>
<dbReference type="PANTHER" id="PTHR22604:SF105">
    <property type="entry name" value="TRANS-1,2-DIHYDROBENZENE-1,2-DIOL DEHYDROGENASE"/>
    <property type="match status" value="1"/>
</dbReference>
<evidence type="ECO:0000256" key="3">
    <source>
        <dbReference type="ARBA" id="ARBA00038853"/>
    </source>
</evidence>
<dbReference type="OrthoDB" id="2129491at2759"/>
<comment type="catalytic activity">
    <reaction evidence="9">
        <text>(1R,2R)-1,2-dihydrobenzene-1,2-diol + NADP(+) = catechol + NADPH + H(+)</text>
        <dbReference type="Rhea" id="RHEA:16729"/>
        <dbReference type="ChEBI" id="CHEBI:10702"/>
        <dbReference type="ChEBI" id="CHEBI:15378"/>
        <dbReference type="ChEBI" id="CHEBI:18135"/>
        <dbReference type="ChEBI" id="CHEBI:57783"/>
        <dbReference type="ChEBI" id="CHEBI:58349"/>
        <dbReference type="EC" id="1.3.1.20"/>
    </reaction>
</comment>
<name>A0A034WSZ2_BACDO</name>
<dbReference type="GO" id="GO:0000166">
    <property type="term" value="F:nucleotide binding"/>
    <property type="evidence" value="ECO:0007669"/>
    <property type="project" value="InterPro"/>
</dbReference>
<evidence type="ECO:0000256" key="2">
    <source>
        <dbReference type="ARBA" id="ARBA00023002"/>
    </source>
</evidence>
<dbReference type="InterPro" id="IPR000683">
    <property type="entry name" value="Gfo/Idh/MocA-like_OxRdtase_N"/>
</dbReference>
<protein>
    <recommendedName>
        <fullName evidence="5">Trans-1,2-dihydrobenzene-1,2-diol dehydrogenase</fullName>
        <ecNumber evidence="4">1.1.1.179</ecNumber>
        <ecNumber evidence="3">1.3.1.20</ecNumber>
    </recommendedName>
    <alternativeName>
        <fullName evidence="8">D-xylose 1-dehydrogenase</fullName>
    </alternativeName>
    <alternativeName>
        <fullName evidence="7">D-xylose-NADP dehydrogenase</fullName>
    </alternativeName>
    <alternativeName>
        <fullName evidence="6">Dimeric dihydrodiol dehydrogenase</fullName>
    </alternativeName>
</protein>
<proteinExistence type="inferred from homology"/>
<dbReference type="GeneID" id="105230783"/>
<dbReference type="GO" id="GO:0047837">
    <property type="term" value="F:D-xylose 1-dehydrogenase (NADP+) activity"/>
    <property type="evidence" value="ECO:0007669"/>
    <property type="project" value="UniProtKB-EC"/>
</dbReference>
<dbReference type="RefSeq" id="XP_011210060.2">
    <property type="nucleotide sequence ID" value="XM_011211758.4"/>
</dbReference>
<evidence type="ECO:0000256" key="10">
    <source>
        <dbReference type="ARBA" id="ARBA00049233"/>
    </source>
</evidence>
<evidence type="ECO:0000256" key="4">
    <source>
        <dbReference type="ARBA" id="ARBA00038984"/>
    </source>
</evidence>
<evidence type="ECO:0000256" key="8">
    <source>
        <dbReference type="ARBA" id="ARBA00043025"/>
    </source>
</evidence>
<dbReference type="InterPro" id="IPR055170">
    <property type="entry name" value="GFO_IDH_MocA-like_dom"/>
</dbReference>
<comment type="similarity">
    <text evidence="1">Belongs to the Gfo/Idh/MocA family.</text>
</comment>
<evidence type="ECO:0000256" key="5">
    <source>
        <dbReference type="ARBA" id="ARBA00040603"/>
    </source>
</evidence>
<dbReference type="EC" id="1.1.1.179" evidence="4"/>
<dbReference type="Pfam" id="PF01408">
    <property type="entry name" value="GFO_IDH_MocA"/>
    <property type="match status" value="1"/>
</dbReference>
<organism evidence="13">
    <name type="scientific">Bactrocera dorsalis</name>
    <name type="common">Oriental fruit fly</name>
    <name type="synonym">Dacus dorsalis</name>
    <dbReference type="NCBI Taxonomy" id="27457"/>
    <lineage>
        <taxon>Eukaryota</taxon>
        <taxon>Metazoa</taxon>
        <taxon>Ecdysozoa</taxon>
        <taxon>Arthropoda</taxon>
        <taxon>Hexapoda</taxon>
        <taxon>Insecta</taxon>
        <taxon>Pterygota</taxon>
        <taxon>Neoptera</taxon>
        <taxon>Endopterygota</taxon>
        <taxon>Diptera</taxon>
        <taxon>Brachycera</taxon>
        <taxon>Muscomorpha</taxon>
        <taxon>Tephritoidea</taxon>
        <taxon>Tephritidae</taxon>
        <taxon>Bactrocera</taxon>
        <taxon>Bactrocera</taxon>
    </lineage>
</organism>
<dbReference type="AlphaFoldDB" id="A0A034WSZ2"/>
<dbReference type="InterPro" id="IPR036291">
    <property type="entry name" value="NAD(P)-bd_dom_sf"/>
</dbReference>
<evidence type="ECO:0000259" key="11">
    <source>
        <dbReference type="Pfam" id="PF01408"/>
    </source>
</evidence>
<dbReference type="PANTHER" id="PTHR22604">
    <property type="entry name" value="OXIDOREDUCTASES"/>
    <property type="match status" value="1"/>
</dbReference>
<dbReference type="Gene3D" id="3.40.50.720">
    <property type="entry name" value="NAD(P)-binding Rossmann-like Domain"/>
    <property type="match status" value="1"/>
</dbReference>
<dbReference type="Pfam" id="PF22725">
    <property type="entry name" value="GFO_IDH_MocA_C3"/>
    <property type="match status" value="1"/>
</dbReference>
<evidence type="ECO:0000256" key="6">
    <source>
        <dbReference type="ARBA" id="ARBA00042926"/>
    </source>
</evidence>
<evidence type="ECO:0000256" key="1">
    <source>
        <dbReference type="ARBA" id="ARBA00010928"/>
    </source>
</evidence>
<dbReference type="GO" id="GO:0047115">
    <property type="term" value="F:trans-1,2-dihydrobenzene-1,2-diol dehydrogenase activity"/>
    <property type="evidence" value="ECO:0007669"/>
    <property type="project" value="UniProtKB-EC"/>
</dbReference>
<dbReference type="EC" id="1.3.1.20" evidence="3"/>
<sequence length="383" mass="43002">MHKFWIQILYKSRNMLNRQLSCMQGGKVCPCRDSKPNAESNAETAKPLRWGMAPVSLIADDFVTALKVLPYQHHVVTACTSTYHSVAQAFAAKHNIPHVYNSFQELARSPNVDVVYISSLNPFHLEICRMMLDHGKHVLCEKPLCMNEDQTLQLIGHSHSKGCFLMEGIWSRCVPAYQYIRKQIEADALGDVLNVKCTLGLPMQKVGRVMRRSLGGGVTLELGVYALQFALWVFGYAPSNVAANGKLNEDGVDEEANICMKFGLGRAAEIMLSSTKRFDNKAVIQGTKGSITVPDYWCPVKILDVNGTEKTFPLPKSGLSTYFPNRLALSFEAEEVRRCITEHKSQSDLFTHKESLELSYIEDQIRRQLGVIYTEDAVANFFK</sequence>
<reference evidence="13" key="1">
    <citation type="journal article" date="2014" name="BMC Genomics">
        <title>Characterizing the developmental transcriptome of the oriental fruit fly, Bactrocera dorsalis (Diptera: Tephritidae) through comparative genomic analysis with Drosophila melanogaster utilizing modENCODE datasets.</title>
        <authorList>
            <person name="Geib S.M."/>
            <person name="Calla B."/>
            <person name="Hall B."/>
            <person name="Hou S."/>
            <person name="Manoukis N.C."/>
        </authorList>
    </citation>
    <scope>NUCLEOTIDE SEQUENCE</scope>
    <source>
        <strain evidence="13">Punador</strain>
    </source>
</reference>
<dbReference type="Gene3D" id="3.30.360.10">
    <property type="entry name" value="Dihydrodipicolinate Reductase, domain 2"/>
    <property type="match status" value="1"/>
</dbReference>
<dbReference type="SUPFAM" id="SSF55347">
    <property type="entry name" value="Glyceraldehyde-3-phosphate dehydrogenase-like, C-terminal domain"/>
    <property type="match status" value="1"/>
</dbReference>
<dbReference type="EMBL" id="GAKP01001203">
    <property type="protein sequence ID" value="JAC57749.1"/>
    <property type="molecule type" value="Transcribed_RNA"/>
</dbReference>
<dbReference type="InterPro" id="IPR050984">
    <property type="entry name" value="Gfo/Idh/MocA_domain"/>
</dbReference>
<feature type="domain" description="GFO/IDH/MocA-like oxidoreductase" evidence="12">
    <location>
        <begin position="177"/>
        <end position="291"/>
    </location>
</feature>
<evidence type="ECO:0000256" key="7">
    <source>
        <dbReference type="ARBA" id="ARBA00042988"/>
    </source>
</evidence>
<feature type="domain" description="Gfo/Idh/MocA-like oxidoreductase N-terminal" evidence="11">
    <location>
        <begin position="61"/>
        <end position="168"/>
    </location>
</feature>